<dbReference type="InterPro" id="IPR049258">
    <property type="entry name" value="ODAD1_CC"/>
</dbReference>
<dbReference type="PANTHER" id="PTHR21694:SF18">
    <property type="entry name" value="COILED-COIL DOMAIN-CONTAINING PROTEIN 63"/>
    <property type="match status" value="1"/>
</dbReference>
<dbReference type="Pfam" id="PF21773">
    <property type="entry name" value="ODAD1_CC"/>
    <property type="match status" value="1"/>
</dbReference>
<accession>A0AAD1UKT2</accession>
<sequence>MASLTNSTFSKGMSDIYMSETFRLQKETDAFTKKLEHEKRQLMIVEDQIKQAMIEIEEKKSKINEIKPSREELRKRNATINNMQKSIRNEELRLNETNAKNQDLKGEIDVHRKEIISTSKQLKRYNKKIKKTIRKAKDTNSDYVKDRKKAEETHDQILALKAKHEEEKARFEKEIRNLQERLNDKDHSEEAKETQVNEPDDTDKNTKFSNPIGILKMRLNKIIATNKEKKKLIDQYIRNVKLIEDAFEKIKNTTGISSIDEIVTTFIKAEEQNYSLLNYVNRLGQETDQLEETNKKIKQDIEVFKKNQQLGEIEKGEYIDGMKNEITEMKENITKANQEKDQFKSELKTIQSFVEKIVSLFKKSKFILAVANKMSYEDGTTFNDTNVIQYLAELEEYISSLITYAAFKKEEPFAAISAIPFEKLNKKDFDKSKLNVDAPANTQFEGNQEGESREDEGGIVNSKELFSKFLYLVNNNKISFVSRSTVKQQQV</sequence>
<feature type="region of interest" description="Disordered" evidence="3">
    <location>
        <begin position="180"/>
        <end position="209"/>
    </location>
</feature>
<evidence type="ECO:0000313" key="5">
    <source>
        <dbReference type="EMBL" id="CAI2367114.1"/>
    </source>
</evidence>
<dbReference type="Proteomes" id="UP001295684">
    <property type="component" value="Unassembled WGS sequence"/>
</dbReference>
<feature type="compositionally biased region" description="Basic and acidic residues" evidence="3">
    <location>
        <begin position="180"/>
        <end position="195"/>
    </location>
</feature>
<reference evidence="5" key="1">
    <citation type="submission" date="2023-07" db="EMBL/GenBank/DDBJ databases">
        <authorList>
            <consortium name="AG Swart"/>
            <person name="Singh M."/>
            <person name="Singh A."/>
            <person name="Seah K."/>
            <person name="Emmerich C."/>
        </authorList>
    </citation>
    <scope>NUCLEOTIDE SEQUENCE</scope>
    <source>
        <strain evidence="5">DP1</strain>
    </source>
</reference>
<keyword evidence="1 2" id="KW-0175">Coiled coil</keyword>
<evidence type="ECO:0000256" key="2">
    <source>
        <dbReference type="SAM" id="Coils"/>
    </source>
</evidence>
<keyword evidence="6" id="KW-1185">Reference proteome</keyword>
<dbReference type="PANTHER" id="PTHR21694">
    <property type="entry name" value="COILED-COIL DOMAIN-CONTAINING PROTEIN 63"/>
    <property type="match status" value="1"/>
</dbReference>
<proteinExistence type="predicted"/>
<feature type="coiled-coil region" evidence="2">
    <location>
        <begin position="280"/>
        <end position="346"/>
    </location>
</feature>
<dbReference type="InterPro" id="IPR051876">
    <property type="entry name" value="ODA-DC/CCD"/>
</dbReference>
<comment type="caution">
    <text evidence="5">The sequence shown here is derived from an EMBL/GenBank/DDBJ whole genome shotgun (WGS) entry which is preliminary data.</text>
</comment>
<evidence type="ECO:0000256" key="1">
    <source>
        <dbReference type="ARBA" id="ARBA00023054"/>
    </source>
</evidence>
<gene>
    <name evidence="5" type="ORF">ECRASSUSDP1_LOCUS8391</name>
</gene>
<evidence type="ECO:0000256" key="3">
    <source>
        <dbReference type="SAM" id="MobiDB-lite"/>
    </source>
</evidence>
<name>A0AAD1UKT2_EUPCR</name>
<organism evidence="5 6">
    <name type="scientific">Euplotes crassus</name>
    <dbReference type="NCBI Taxonomy" id="5936"/>
    <lineage>
        <taxon>Eukaryota</taxon>
        <taxon>Sar</taxon>
        <taxon>Alveolata</taxon>
        <taxon>Ciliophora</taxon>
        <taxon>Intramacronucleata</taxon>
        <taxon>Spirotrichea</taxon>
        <taxon>Hypotrichia</taxon>
        <taxon>Euplotida</taxon>
        <taxon>Euplotidae</taxon>
        <taxon>Moneuplotes</taxon>
    </lineage>
</organism>
<evidence type="ECO:0000313" key="6">
    <source>
        <dbReference type="Proteomes" id="UP001295684"/>
    </source>
</evidence>
<dbReference type="EMBL" id="CAMPGE010008209">
    <property type="protein sequence ID" value="CAI2367114.1"/>
    <property type="molecule type" value="Genomic_DNA"/>
</dbReference>
<protein>
    <recommendedName>
        <fullName evidence="4">ODAD1 central coiled coil region domain-containing protein</fullName>
    </recommendedName>
</protein>
<feature type="domain" description="ODAD1 central coiled coil region" evidence="4">
    <location>
        <begin position="79"/>
        <end position="363"/>
    </location>
</feature>
<dbReference type="AlphaFoldDB" id="A0AAD1UKT2"/>
<evidence type="ECO:0000259" key="4">
    <source>
        <dbReference type="Pfam" id="PF21773"/>
    </source>
</evidence>